<evidence type="ECO:0000256" key="7">
    <source>
        <dbReference type="PIRSR" id="PIRSR000106-3"/>
    </source>
</evidence>
<dbReference type="Pfam" id="PF00390">
    <property type="entry name" value="malic"/>
    <property type="match status" value="1"/>
</dbReference>
<dbReference type="GO" id="GO:0016616">
    <property type="term" value="F:oxidoreductase activity, acting on the CH-OH group of donors, NAD or NADP as acceptor"/>
    <property type="evidence" value="ECO:0007669"/>
    <property type="project" value="InterPro"/>
</dbReference>
<dbReference type="Gene3D" id="3.40.50.10380">
    <property type="entry name" value="Malic enzyme, N-terminal domain"/>
    <property type="match status" value="1"/>
</dbReference>
<gene>
    <name evidence="10" type="ordered locus">Spiaf_0825</name>
</gene>
<dbReference type="GO" id="GO:0051287">
    <property type="term" value="F:NAD binding"/>
    <property type="evidence" value="ECO:0007669"/>
    <property type="project" value="InterPro"/>
</dbReference>
<feature type="binding site" evidence="7">
    <location>
        <position position="135"/>
    </location>
    <ligand>
        <name>a divalent metal cation</name>
        <dbReference type="ChEBI" id="CHEBI:60240"/>
    </ligand>
</feature>
<dbReference type="eggNOG" id="COG0281">
    <property type="taxonomic scope" value="Bacteria"/>
</dbReference>
<accession>H9UHC5</accession>
<dbReference type="STRING" id="889378.Spiaf_0825"/>
<dbReference type="InterPro" id="IPR001891">
    <property type="entry name" value="Malic_OxRdtase"/>
</dbReference>
<dbReference type="InterPro" id="IPR015884">
    <property type="entry name" value="Malic_enzyme_CS"/>
</dbReference>
<evidence type="ECO:0000256" key="5">
    <source>
        <dbReference type="PIRSR" id="PIRSR000106-1"/>
    </source>
</evidence>
<keyword evidence="11" id="KW-1185">Reference proteome</keyword>
<dbReference type="GO" id="GO:0046872">
    <property type="term" value="F:metal ion binding"/>
    <property type="evidence" value="ECO:0007669"/>
    <property type="project" value="UniProtKB-KW"/>
</dbReference>
<dbReference type="SUPFAM" id="SSF53223">
    <property type="entry name" value="Aminoacid dehydrogenase-like, N-terminal domain"/>
    <property type="match status" value="1"/>
</dbReference>
<dbReference type="FunFam" id="3.40.50.720:FF:000095">
    <property type="entry name" value="NADP-dependent malic enzyme"/>
    <property type="match status" value="1"/>
</dbReference>
<dbReference type="InterPro" id="IPR012301">
    <property type="entry name" value="Malic_N_dom"/>
</dbReference>
<feature type="binding site" evidence="7">
    <location>
        <position position="160"/>
    </location>
    <ligand>
        <name>a divalent metal cation</name>
        <dbReference type="ChEBI" id="CHEBI:60240"/>
    </ligand>
</feature>
<feature type="domain" description="Malic enzyme NAD-binding" evidence="8">
    <location>
        <begin position="161"/>
        <end position="397"/>
    </location>
</feature>
<comment type="cofactor">
    <cofactor evidence="7">
        <name>Mg(2+)</name>
        <dbReference type="ChEBI" id="CHEBI:18420"/>
    </cofactor>
    <cofactor evidence="7">
        <name>Mn(2+)</name>
        <dbReference type="ChEBI" id="CHEBI:29035"/>
    </cofactor>
    <text evidence="7">Divalent metal cations. Prefers magnesium or manganese.</text>
</comment>
<evidence type="ECO:0000256" key="1">
    <source>
        <dbReference type="ARBA" id="ARBA00001936"/>
    </source>
</evidence>
<dbReference type="InterPro" id="IPR045213">
    <property type="entry name" value="Malic_NAD-bd_bact_type"/>
</dbReference>
<evidence type="ECO:0000259" key="8">
    <source>
        <dbReference type="SMART" id="SM00919"/>
    </source>
</evidence>
<dbReference type="InterPro" id="IPR012302">
    <property type="entry name" value="Malic_NAD-bd"/>
</dbReference>
<dbReference type="PROSITE" id="PS00331">
    <property type="entry name" value="MALIC_ENZYMES"/>
    <property type="match status" value="1"/>
</dbReference>
<evidence type="ECO:0000313" key="11">
    <source>
        <dbReference type="Proteomes" id="UP000007383"/>
    </source>
</evidence>
<feature type="active site" description="Proton donor" evidence="5">
    <location>
        <position position="37"/>
    </location>
</feature>
<feature type="binding site" evidence="7">
    <location>
        <position position="134"/>
    </location>
    <ligand>
        <name>a divalent metal cation</name>
        <dbReference type="ChEBI" id="CHEBI:60240"/>
    </ligand>
</feature>
<dbReference type="InterPro" id="IPR037062">
    <property type="entry name" value="Malic_N_dom_sf"/>
</dbReference>
<dbReference type="Gene3D" id="3.40.50.720">
    <property type="entry name" value="NAD(P)-binding Rossmann-like Domain"/>
    <property type="match status" value="1"/>
</dbReference>
<dbReference type="Pfam" id="PF03949">
    <property type="entry name" value="Malic_M"/>
    <property type="match status" value="1"/>
</dbReference>
<dbReference type="SMART" id="SM00919">
    <property type="entry name" value="Malic_M"/>
    <property type="match status" value="1"/>
</dbReference>
<dbReference type="HOGENOM" id="CLU_034446_2_1_12"/>
<dbReference type="RefSeq" id="WP_014454915.1">
    <property type="nucleotide sequence ID" value="NC_017098.1"/>
</dbReference>
<evidence type="ECO:0000259" key="9">
    <source>
        <dbReference type="SMART" id="SM01274"/>
    </source>
</evidence>
<protein>
    <submittedName>
        <fullName evidence="10">Malic enzyme</fullName>
    </submittedName>
</protein>
<dbReference type="KEGG" id="sfc:Spiaf_0825"/>
<dbReference type="Proteomes" id="UP000007383">
    <property type="component" value="Chromosome"/>
</dbReference>
<evidence type="ECO:0000256" key="3">
    <source>
        <dbReference type="ARBA" id="ARBA00022723"/>
    </source>
</evidence>
<dbReference type="EMBL" id="CP003282">
    <property type="protein sequence ID" value="AFG36918.1"/>
    <property type="molecule type" value="Genomic_DNA"/>
</dbReference>
<dbReference type="InterPro" id="IPR036291">
    <property type="entry name" value="NAD(P)-bd_dom_sf"/>
</dbReference>
<keyword evidence="4" id="KW-0560">Oxidoreductase</keyword>
<feature type="binding site" evidence="6">
    <location>
        <position position="315"/>
    </location>
    <ligand>
        <name>(S)-malate</name>
        <dbReference type="ChEBI" id="CHEBI:15589"/>
    </ligand>
</feature>
<evidence type="ECO:0000256" key="2">
    <source>
        <dbReference type="ARBA" id="ARBA00008785"/>
    </source>
</evidence>
<keyword evidence="3 7" id="KW-0479">Metal-binding</keyword>
<dbReference type="AlphaFoldDB" id="H9UHC5"/>
<proteinExistence type="inferred from homology"/>
<dbReference type="CDD" id="cd05311">
    <property type="entry name" value="NAD_bind_2_malic_enz"/>
    <property type="match status" value="1"/>
</dbReference>
<feature type="active site" description="Proton acceptor" evidence="5">
    <location>
        <position position="92"/>
    </location>
</feature>
<comment type="cofactor">
    <cofactor evidence="1">
        <name>Mn(2+)</name>
        <dbReference type="ChEBI" id="CHEBI:29035"/>
    </cofactor>
</comment>
<reference evidence="11" key="1">
    <citation type="journal article" date="2013" name="Stand. Genomic Sci.">
        <title>Complete genome sequence of the halophilic bacterium Spirochaeta africana type strain (Z-7692(T)) from the alkaline Lake Magadi in the East African Rift.</title>
        <authorList>
            <person name="Liolos K."/>
            <person name="Abt B."/>
            <person name="Scheuner C."/>
            <person name="Teshima H."/>
            <person name="Held B."/>
            <person name="Lapidus A."/>
            <person name="Nolan M."/>
            <person name="Lucas S."/>
            <person name="Deshpande S."/>
            <person name="Cheng J.F."/>
            <person name="Tapia R."/>
            <person name="Goodwin L.A."/>
            <person name="Pitluck S."/>
            <person name="Pagani I."/>
            <person name="Ivanova N."/>
            <person name="Mavromatis K."/>
            <person name="Mikhailova N."/>
            <person name="Huntemann M."/>
            <person name="Pati A."/>
            <person name="Chen A."/>
            <person name="Palaniappan K."/>
            <person name="Land M."/>
            <person name="Rohde M."/>
            <person name="Tindall B.J."/>
            <person name="Detter J.C."/>
            <person name="Goker M."/>
            <person name="Bristow J."/>
            <person name="Eisen J.A."/>
            <person name="Markowitz V."/>
            <person name="Hugenholtz P."/>
            <person name="Woyke T."/>
            <person name="Klenk H.P."/>
            <person name="Kyrpides N.C."/>
        </authorList>
    </citation>
    <scope>NUCLEOTIDE SEQUENCE</scope>
    <source>
        <strain evidence="11">ATCC 700263 / DSM 8902 / Z-7692</strain>
    </source>
</reference>
<name>H9UHC5_SPIAZ</name>
<dbReference type="PATRIC" id="fig|889378.3.peg.828"/>
<dbReference type="InterPro" id="IPR046346">
    <property type="entry name" value="Aminoacid_DH-like_N_sf"/>
</dbReference>
<dbReference type="PANTHER" id="PTHR43237:SF4">
    <property type="entry name" value="NADP-DEPENDENT MALIC ENZYME"/>
    <property type="match status" value="1"/>
</dbReference>
<dbReference type="FunFam" id="3.40.50.10380:FF:000003">
    <property type="entry name" value="NADP-dependent malic enzyme"/>
    <property type="match status" value="1"/>
</dbReference>
<dbReference type="SUPFAM" id="SSF51735">
    <property type="entry name" value="NAD(P)-binding Rossmann-fold domains"/>
    <property type="match status" value="1"/>
</dbReference>
<feature type="binding site" evidence="6">
    <location>
        <position position="284"/>
    </location>
    <ligand>
        <name>(S)-malate</name>
        <dbReference type="ChEBI" id="CHEBI:15589"/>
    </ligand>
</feature>
<evidence type="ECO:0000256" key="4">
    <source>
        <dbReference type="ARBA" id="ARBA00023002"/>
    </source>
</evidence>
<organism evidence="10 11">
    <name type="scientific">Spirochaeta africana (strain ATCC 700263 / DSM 8902 / Z-7692)</name>
    <dbReference type="NCBI Taxonomy" id="889378"/>
    <lineage>
        <taxon>Bacteria</taxon>
        <taxon>Pseudomonadati</taxon>
        <taxon>Spirochaetota</taxon>
        <taxon>Spirochaetia</taxon>
        <taxon>Spirochaetales</taxon>
        <taxon>Spirochaetaceae</taxon>
        <taxon>Spirochaeta</taxon>
    </lineage>
</organism>
<comment type="similarity">
    <text evidence="2">Belongs to the malic enzymes family.</text>
</comment>
<evidence type="ECO:0000256" key="6">
    <source>
        <dbReference type="PIRSR" id="PIRSR000106-2"/>
    </source>
</evidence>
<dbReference type="PIRSF" id="PIRSF000106">
    <property type="entry name" value="ME"/>
    <property type="match status" value="1"/>
</dbReference>
<dbReference type="GO" id="GO:0004470">
    <property type="term" value="F:malic enzyme activity"/>
    <property type="evidence" value="ECO:0007669"/>
    <property type="project" value="InterPro"/>
</dbReference>
<dbReference type="OrthoDB" id="9805787at2"/>
<feature type="domain" description="Malic enzyme N-terminal" evidence="9">
    <location>
        <begin position="16"/>
        <end position="149"/>
    </location>
</feature>
<dbReference type="SMART" id="SM01274">
    <property type="entry name" value="malic"/>
    <property type="match status" value="1"/>
</dbReference>
<dbReference type="InterPro" id="IPR051674">
    <property type="entry name" value="Malate_Decarboxylase"/>
</dbReference>
<sequence length="424" mass="45334">MKPSPALEYHQRPGRPGKTAIQVTKPCSTAAELSLAYTPGVAEPVRAIAANPQEAALYTNRSNLVGVVSNGSAVLGLGNQGALASKPVMEGKAVLFKRFADVDVFDIELNTSDPEEIIRTVELMEPTFGGINLEDIKAPECFYIEQELKRRCSIPIFHDDQHGTAIITAAGIINALQLTGRSFAGTRVVVNGAGAAAVACSDILLSLGITSGNLLMLDSKGVLHTGREDLNAIKQRFARETPARTLADALTDADVFVGVSVAGVLTTDMLNSMAASPIVFAMANPDPEITYPAAKAARSDVVMATGRSDYPNQINNVLGFPFIFRGALDVQASAISEGMKLAAAHALAELAREPVPAEVAAAYDGQEFRYGPEYLVPKPFDPRVMEWVSTAVARAATEEGIARVPMHDWDAYRDSLRKLSRQLR</sequence>
<dbReference type="PANTHER" id="PTHR43237">
    <property type="entry name" value="NADP-DEPENDENT MALIC ENZYME"/>
    <property type="match status" value="1"/>
</dbReference>
<evidence type="ECO:0000313" key="10">
    <source>
        <dbReference type="EMBL" id="AFG36918.1"/>
    </source>
</evidence>